<feature type="non-terminal residue" evidence="1">
    <location>
        <position position="1"/>
    </location>
</feature>
<evidence type="ECO:0000313" key="2">
    <source>
        <dbReference type="Proteomes" id="UP000218113"/>
    </source>
</evidence>
<reference evidence="2" key="1">
    <citation type="submission" date="2017-08" db="EMBL/GenBank/DDBJ databases">
        <title>A dynamic microbial community with high functional redundancy inhabits the cold, oxic subseafloor aquifer.</title>
        <authorList>
            <person name="Tully B.J."/>
            <person name="Wheat C.G."/>
            <person name="Glazer B.T."/>
            <person name="Huber J.A."/>
        </authorList>
    </citation>
    <scope>NUCLEOTIDE SEQUENCE [LARGE SCALE GENOMIC DNA]</scope>
</reference>
<dbReference type="AlphaFoldDB" id="A0A2A4SYT3"/>
<dbReference type="Proteomes" id="UP000218113">
    <property type="component" value="Unassembled WGS sequence"/>
</dbReference>
<evidence type="ECO:0000313" key="1">
    <source>
        <dbReference type="EMBL" id="PCI26493.1"/>
    </source>
</evidence>
<protein>
    <submittedName>
        <fullName evidence="1">Uncharacterized protein</fullName>
    </submittedName>
</protein>
<organism evidence="1 2">
    <name type="scientific">SAR324 cluster bacterium</name>
    <dbReference type="NCBI Taxonomy" id="2024889"/>
    <lineage>
        <taxon>Bacteria</taxon>
        <taxon>Deltaproteobacteria</taxon>
        <taxon>SAR324 cluster</taxon>
    </lineage>
</organism>
<comment type="caution">
    <text evidence="1">The sequence shown here is derived from an EMBL/GenBank/DDBJ whole genome shotgun (WGS) entry which is preliminary data.</text>
</comment>
<dbReference type="EMBL" id="NVSR01000091">
    <property type="protein sequence ID" value="PCI26493.1"/>
    <property type="molecule type" value="Genomic_DNA"/>
</dbReference>
<proteinExistence type="predicted"/>
<name>A0A2A4SYT3_9DELT</name>
<accession>A0A2A4SYT3</accession>
<gene>
    <name evidence="1" type="ORF">COB67_10015</name>
</gene>
<sequence>EKLVIRAIRKLSALSDFKEGNIAGIENSALLHEHLFFVDDKTDIGLLGQDAGVGHDKTENLDKYVVKAVYKDEERIMKSIAHEVALKRHQEFVGDKGSTKIGKILEKKFTEGIQVDYGLVGGYNCQAYVKEVVDTFNARRAIPNSKITEQIEADEATNKLIQKLERMESHR</sequence>